<proteinExistence type="predicted"/>
<evidence type="ECO:0000313" key="2">
    <source>
        <dbReference type="EMBL" id="CAD8130071.1"/>
    </source>
</evidence>
<feature type="coiled-coil region" evidence="1">
    <location>
        <begin position="115"/>
        <end position="149"/>
    </location>
</feature>
<keyword evidence="3" id="KW-1185">Reference proteome</keyword>
<gene>
    <name evidence="2" type="ORF">PSON_ATCC_30995.1.T2600015</name>
</gene>
<comment type="caution">
    <text evidence="2">The sequence shown here is derived from an EMBL/GenBank/DDBJ whole genome shotgun (WGS) entry which is preliminary data.</text>
</comment>
<evidence type="ECO:0000256" key="1">
    <source>
        <dbReference type="SAM" id="Coils"/>
    </source>
</evidence>
<protein>
    <submittedName>
        <fullName evidence="2">Uncharacterized protein</fullName>
    </submittedName>
</protein>
<sequence>MNLITFRMKSSQIGINNQFIKIKFIRINLQLNFTTKEYEDFYANQVNQLQLSNNKLDYFKTDLNKIGVDNDRLRREKEYYESRYKYLHHKIEYLQRLKAESLQQDPLLELRGVDQNKVNEEIVDLEQQQLVLQDQLAKLQQQNEQKYKEIDDMHY</sequence>
<evidence type="ECO:0000313" key="3">
    <source>
        <dbReference type="Proteomes" id="UP000692954"/>
    </source>
</evidence>
<dbReference type="EMBL" id="CAJJDN010000260">
    <property type="protein sequence ID" value="CAD8130071.1"/>
    <property type="molecule type" value="Genomic_DNA"/>
</dbReference>
<dbReference type="AlphaFoldDB" id="A0A8S1RN41"/>
<name>A0A8S1RN41_9CILI</name>
<reference evidence="2" key="1">
    <citation type="submission" date="2021-01" db="EMBL/GenBank/DDBJ databases">
        <authorList>
            <consortium name="Genoscope - CEA"/>
            <person name="William W."/>
        </authorList>
    </citation>
    <scope>NUCLEOTIDE SEQUENCE</scope>
</reference>
<accession>A0A8S1RN41</accession>
<dbReference type="Proteomes" id="UP000692954">
    <property type="component" value="Unassembled WGS sequence"/>
</dbReference>
<organism evidence="2 3">
    <name type="scientific">Paramecium sonneborni</name>
    <dbReference type="NCBI Taxonomy" id="65129"/>
    <lineage>
        <taxon>Eukaryota</taxon>
        <taxon>Sar</taxon>
        <taxon>Alveolata</taxon>
        <taxon>Ciliophora</taxon>
        <taxon>Intramacronucleata</taxon>
        <taxon>Oligohymenophorea</taxon>
        <taxon>Peniculida</taxon>
        <taxon>Parameciidae</taxon>
        <taxon>Paramecium</taxon>
    </lineage>
</organism>
<keyword evidence="1" id="KW-0175">Coiled coil</keyword>